<keyword evidence="14" id="KW-0963">Cytoplasm</keyword>
<evidence type="ECO:0000313" key="17">
    <source>
        <dbReference type="EMBL" id="OGG66870.1"/>
    </source>
</evidence>
<evidence type="ECO:0000256" key="6">
    <source>
        <dbReference type="ARBA" id="ARBA00022430"/>
    </source>
</evidence>
<feature type="site" description="Important for catalysis" evidence="14">
    <location>
        <position position="143"/>
    </location>
</feature>
<comment type="caution">
    <text evidence="17">The sequence shown here is derived from an EMBL/GenBank/DDBJ whole genome shotgun (WGS) entry which is preliminary data.</text>
</comment>
<comment type="pathway">
    <text evidence="3 14 15">Amino-acid biosynthesis; L-leucine biosynthesis; L-leucine from 3-methyl-2-oxobutanoate: step 3/4.</text>
</comment>
<keyword evidence="8 14" id="KW-0479">Metal-binding</keyword>
<keyword evidence="7 14" id="KW-0028">Amino-acid biosynthesis</keyword>
<dbReference type="Pfam" id="PF00180">
    <property type="entry name" value="Iso_dh"/>
    <property type="match status" value="1"/>
</dbReference>
<dbReference type="SUPFAM" id="SSF53659">
    <property type="entry name" value="Isocitrate/Isopropylmalate dehydrogenase-like"/>
    <property type="match status" value="1"/>
</dbReference>
<dbReference type="HAMAP" id="MF_01033">
    <property type="entry name" value="LeuB_type1"/>
    <property type="match status" value="1"/>
</dbReference>
<dbReference type="NCBIfam" id="TIGR00169">
    <property type="entry name" value="leuB"/>
    <property type="match status" value="1"/>
</dbReference>
<feature type="domain" description="Isopropylmalate dehydrogenase-like" evidence="16">
    <location>
        <begin position="4"/>
        <end position="346"/>
    </location>
</feature>
<dbReference type="PROSITE" id="PS00470">
    <property type="entry name" value="IDH_IMDH"/>
    <property type="match status" value="1"/>
</dbReference>
<evidence type="ECO:0000256" key="10">
    <source>
        <dbReference type="ARBA" id="ARBA00023002"/>
    </source>
</evidence>
<dbReference type="Proteomes" id="UP000178572">
    <property type="component" value="Unassembled WGS sequence"/>
</dbReference>
<keyword evidence="10 14" id="KW-0560">Oxidoreductase</keyword>
<accession>A0A1F6DZY8</accession>
<gene>
    <name evidence="14" type="primary">leuB</name>
    <name evidence="17" type="ORF">A3C21_01830</name>
</gene>
<feature type="binding site" evidence="14">
    <location>
        <position position="98"/>
    </location>
    <ligand>
        <name>substrate</name>
    </ligand>
</feature>
<evidence type="ECO:0000256" key="8">
    <source>
        <dbReference type="ARBA" id="ARBA00022723"/>
    </source>
</evidence>
<comment type="catalytic activity">
    <reaction evidence="1 14 15">
        <text>(2R,3S)-3-isopropylmalate + NAD(+) = 4-methyl-2-oxopentanoate + CO2 + NADH</text>
        <dbReference type="Rhea" id="RHEA:32271"/>
        <dbReference type="ChEBI" id="CHEBI:16526"/>
        <dbReference type="ChEBI" id="CHEBI:17865"/>
        <dbReference type="ChEBI" id="CHEBI:35121"/>
        <dbReference type="ChEBI" id="CHEBI:57540"/>
        <dbReference type="ChEBI" id="CHEBI:57945"/>
        <dbReference type="EC" id="1.1.1.85"/>
    </reaction>
</comment>
<dbReference type="GO" id="GO:0000287">
    <property type="term" value="F:magnesium ion binding"/>
    <property type="evidence" value="ECO:0007669"/>
    <property type="project" value="InterPro"/>
</dbReference>
<proteinExistence type="inferred from homology"/>
<dbReference type="EMBL" id="MFLN01000036">
    <property type="protein sequence ID" value="OGG66870.1"/>
    <property type="molecule type" value="Genomic_DNA"/>
</dbReference>
<organism evidence="17 18">
    <name type="scientific">Candidatus Kaiserbacteria bacterium RIFCSPHIGHO2_02_FULL_59_21</name>
    <dbReference type="NCBI Taxonomy" id="1798500"/>
    <lineage>
        <taxon>Bacteria</taxon>
        <taxon>Candidatus Kaiseribacteriota</taxon>
    </lineage>
</organism>
<evidence type="ECO:0000256" key="15">
    <source>
        <dbReference type="RuleBase" id="RU004445"/>
    </source>
</evidence>
<feature type="binding site" evidence="14">
    <location>
        <position position="249"/>
    </location>
    <ligand>
        <name>Mg(2+)</name>
        <dbReference type="ChEBI" id="CHEBI:18420"/>
    </ligand>
</feature>
<dbReference type="GO" id="GO:0003862">
    <property type="term" value="F:3-isopropylmalate dehydrogenase activity"/>
    <property type="evidence" value="ECO:0007669"/>
    <property type="project" value="UniProtKB-UniRule"/>
</dbReference>
<sequence>MKGKIAVVPGDGIGPEICRSAVDVLDAVNKRFVHEITTFEGKAGGEAFEKSGKHLPEETIDICEKADAILFGAVGGPVDAQEEPKWKDAEKHVILGLRKKFDLFANLRPLRVWPGTESFSALKPELVKDMDVLIVRELVSGIYFGRHERVDTQTAEDVSRYSKDEIERVLRVAFDAAASRRKKLTVVDKANVLETSRLWREVANAVKKDFPAVEMEFMFVDNAAMQLVRNPAQFDVIVTENMFGDILSDLGGAIVGSLGLLPSASLNARKFGLYEPSHGSAPDIAGKGIANPTAQILSLALLLRYTYNLHKEADAIEAAILAAWNAGEKTKDLGGALSTDEFTACVVKKLAA</sequence>
<feature type="binding site" evidence="14">
    <location>
        <position position="108"/>
    </location>
    <ligand>
        <name>substrate</name>
    </ligand>
</feature>
<protein>
    <recommendedName>
        <fullName evidence="14">3-isopropylmalate dehydrogenase</fullName>
        <ecNumber evidence="14">1.1.1.85</ecNumber>
    </recommendedName>
    <alternativeName>
        <fullName evidence="14">3-IPM-DH</fullName>
    </alternativeName>
    <alternativeName>
        <fullName evidence="14">Beta-IPM dehydrogenase</fullName>
        <shortName evidence="14">IMDH</shortName>
    </alternativeName>
</protein>
<evidence type="ECO:0000259" key="16">
    <source>
        <dbReference type="SMART" id="SM01329"/>
    </source>
</evidence>
<evidence type="ECO:0000256" key="7">
    <source>
        <dbReference type="ARBA" id="ARBA00022605"/>
    </source>
</evidence>
<comment type="cofactor">
    <cofactor evidence="14 15">
        <name>Mg(2+)</name>
        <dbReference type="ChEBI" id="CHEBI:18420"/>
    </cofactor>
    <cofactor evidence="14 15">
        <name>Mn(2+)</name>
        <dbReference type="ChEBI" id="CHEBI:29035"/>
    </cofactor>
    <text evidence="14 15">Binds 1 Mg(2+) or Mn(2+) ion per subunit.</text>
</comment>
<evidence type="ECO:0000256" key="5">
    <source>
        <dbReference type="ARBA" id="ARBA00011738"/>
    </source>
</evidence>
<comment type="caution">
    <text evidence="14">Lacks conserved residue(s) required for the propagation of feature annotation.</text>
</comment>
<feature type="binding site" evidence="14">
    <location>
        <position position="136"/>
    </location>
    <ligand>
        <name>substrate</name>
    </ligand>
</feature>
<feature type="binding site" evidence="14">
    <location>
        <position position="245"/>
    </location>
    <ligand>
        <name>Mg(2+)</name>
        <dbReference type="ChEBI" id="CHEBI:18420"/>
    </ligand>
</feature>
<comment type="function">
    <text evidence="14 15">Catalyzes the oxidation of 3-carboxy-2-hydroxy-4-methylpentanoate (3-isopropylmalate) to 3-carboxy-4-methyl-2-oxopentanoate. The product decarboxylates to 4-methyl-2 oxopentanoate.</text>
</comment>
<dbReference type="AlphaFoldDB" id="A0A1F6DZY8"/>
<dbReference type="GO" id="GO:0009098">
    <property type="term" value="P:L-leucine biosynthetic process"/>
    <property type="evidence" value="ECO:0007669"/>
    <property type="project" value="UniProtKB-UniRule"/>
</dbReference>
<reference evidence="17 18" key="1">
    <citation type="journal article" date="2016" name="Nat. Commun.">
        <title>Thousands of microbial genomes shed light on interconnected biogeochemical processes in an aquifer system.</title>
        <authorList>
            <person name="Anantharaman K."/>
            <person name="Brown C.T."/>
            <person name="Hug L.A."/>
            <person name="Sharon I."/>
            <person name="Castelle C.J."/>
            <person name="Probst A.J."/>
            <person name="Thomas B.C."/>
            <person name="Singh A."/>
            <person name="Wilkins M.J."/>
            <person name="Karaoz U."/>
            <person name="Brodie E.L."/>
            <person name="Williams K.H."/>
            <person name="Hubbard S.S."/>
            <person name="Banfield J.F."/>
        </authorList>
    </citation>
    <scope>NUCLEOTIDE SEQUENCE [LARGE SCALE GENOMIC DNA]</scope>
</reference>
<dbReference type="EC" id="1.1.1.85" evidence="14"/>
<feature type="binding site" evidence="14">
    <location>
        <position position="221"/>
    </location>
    <ligand>
        <name>Mg(2+)</name>
        <dbReference type="ChEBI" id="CHEBI:18420"/>
    </ligand>
</feature>
<dbReference type="InterPro" id="IPR024084">
    <property type="entry name" value="IsoPropMal-DH-like_dom"/>
</dbReference>
<dbReference type="SMART" id="SM01329">
    <property type="entry name" value="Iso_dh"/>
    <property type="match status" value="1"/>
</dbReference>
<comment type="cofactor">
    <cofactor evidence="2">
        <name>Mn(2+)</name>
        <dbReference type="ChEBI" id="CHEBI:29035"/>
    </cofactor>
</comment>
<dbReference type="UniPathway" id="UPA00048">
    <property type="reaction ID" value="UER00072"/>
</dbReference>
<dbReference type="FunFam" id="3.40.718.10:FF:000006">
    <property type="entry name" value="3-isopropylmalate dehydrogenase"/>
    <property type="match status" value="1"/>
</dbReference>
<name>A0A1F6DZY8_9BACT</name>
<comment type="subunit">
    <text evidence="5 14 15">Homodimer.</text>
</comment>
<evidence type="ECO:0000256" key="1">
    <source>
        <dbReference type="ARBA" id="ARBA00000624"/>
    </source>
</evidence>
<evidence type="ECO:0000256" key="14">
    <source>
        <dbReference type="HAMAP-Rule" id="MF_01033"/>
    </source>
</evidence>
<evidence type="ECO:0000256" key="13">
    <source>
        <dbReference type="ARBA" id="ARBA00023304"/>
    </source>
</evidence>
<keyword evidence="6 14" id="KW-0432">Leucine biosynthesis</keyword>
<comment type="subcellular location">
    <subcellularLocation>
        <location evidence="14">Cytoplasm</location>
    </subcellularLocation>
</comment>
<keyword evidence="9 14" id="KW-0460">Magnesium</keyword>
<evidence type="ECO:0000256" key="2">
    <source>
        <dbReference type="ARBA" id="ARBA00001936"/>
    </source>
</evidence>
<comment type="similarity">
    <text evidence="4 14">Belongs to the isocitrate and isopropylmalate dehydrogenases family. LeuB type 1 subfamily.</text>
</comment>
<feature type="binding site" evidence="14">
    <location>
        <position position="221"/>
    </location>
    <ligand>
        <name>substrate</name>
    </ligand>
</feature>
<dbReference type="GO" id="GO:0005829">
    <property type="term" value="C:cytosol"/>
    <property type="evidence" value="ECO:0007669"/>
    <property type="project" value="TreeGrafter"/>
</dbReference>
<dbReference type="PANTHER" id="PTHR42979:SF1">
    <property type="entry name" value="3-ISOPROPYLMALATE DEHYDROGENASE"/>
    <property type="match status" value="1"/>
</dbReference>
<dbReference type="Gene3D" id="3.40.718.10">
    <property type="entry name" value="Isopropylmalate Dehydrogenase"/>
    <property type="match status" value="1"/>
</dbReference>
<evidence type="ECO:0000256" key="9">
    <source>
        <dbReference type="ARBA" id="ARBA00022842"/>
    </source>
</evidence>
<dbReference type="PANTHER" id="PTHR42979">
    <property type="entry name" value="3-ISOPROPYLMALATE DEHYDROGENASE"/>
    <property type="match status" value="1"/>
</dbReference>
<keyword evidence="11 14" id="KW-0520">NAD</keyword>
<evidence type="ECO:0000256" key="12">
    <source>
        <dbReference type="ARBA" id="ARBA00023211"/>
    </source>
</evidence>
<evidence type="ECO:0000313" key="18">
    <source>
        <dbReference type="Proteomes" id="UP000178572"/>
    </source>
</evidence>
<dbReference type="STRING" id="1798500.A3C21_01830"/>
<dbReference type="GO" id="GO:0051287">
    <property type="term" value="F:NAD binding"/>
    <property type="evidence" value="ECO:0007669"/>
    <property type="project" value="InterPro"/>
</dbReference>
<evidence type="ECO:0000256" key="3">
    <source>
        <dbReference type="ARBA" id="ARBA00004762"/>
    </source>
</evidence>
<dbReference type="InterPro" id="IPR019818">
    <property type="entry name" value="IsoCit/isopropylmalate_DH_CS"/>
</dbReference>
<feature type="binding site" evidence="14">
    <location>
        <begin position="279"/>
        <end position="291"/>
    </location>
    <ligand>
        <name>NAD(+)</name>
        <dbReference type="ChEBI" id="CHEBI:57540"/>
    </ligand>
</feature>
<dbReference type="InterPro" id="IPR004429">
    <property type="entry name" value="Isopropylmalate_DH"/>
</dbReference>
<keyword evidence="13 14" id="KW-0100">Branched-chain amino acid biosynthesis</keyword>
<evidence type="ECO:0000256" key="11">
    <source>
        <dbReference type="ARBA" id="ARBA00023027"/>
    </source>
</evidence>
<feature type="site" description="Important for catalysis" evidence="14">
    <location>
        <position position="189"/>
    </location>
</feature>
<evidence type="ECO:0000256" key="4">
    <source>
        <dbReference type="ARBA" id="ARBA00008319"/>
    </source>
</evidence>
<keyword evidence="12 14" id="KW-0464">Manganese</keyword>